<dbReference type="InterPro" id="IPR007497">
    <property type="entry name" value="SIMPL/DUF541"/>
</dbReference>
<feature type="chain" id="PRO_5045364736" evidence="1">
    <location>
        <begin position="26"/>
        <end position="242"/>
    </location>
</feature>
<name>A0ABS6XIP7_9SPHN</name>
<accession>A0ABS6XIP7</accession>
<dbReference type="PANTHER" id="PTHR34387">
    <property type="entry name" value="SLR1258 PROTEIN"/>
    <property type="match status" value="1"/>
</dbReference>
<dbReference type="InterPro" id="IPR052022">
    <property type="entry name" value="26kDa_periplasmic_antigen"/>
</dbReference>
<keyword evidence="1" id="KW-0732">Signal</keyword>
<sequence>MRNILITAGAAAALAAIAPAMPACAQELTTPVPLPAGATILDISAQGSVTRTPDIATIRAGVVTEANDAAGALSANATRMNAVLAALKKAGIAERDIQTAAISLNPKYQHDDDQPPRITGYQATNTVTIRFRDIKRSGAILDALVGEGANQIQGPDLSVDDMEAAQDEARSDAVKKARARAELYARAAGLSVDRIVWIRESGVVSAPRPVMAMRTMAVSDSTQIRPGEQDVSINVDVRFLLK</sequence>
<feature type="signal peptide" evidence="1">
    <location>
        <begin position="1"/>
        <end position="25"/>
    </location>
</feature>
<gene>
    <name evidence="2" type="ORF">KY084_04140</name>
</gene>
<dbReference type="EMBL" id="JAHWZX010000003">
    <property type="protein sequence ID" value="MBW4330062.1"/>
    <property type="molecule type" value="Genomic_DNA"/>
</dbReference>
<reference evidence="2 3" key="1">
    <citation type="submission" date="2021-07" db="EMBL/GenBank/DDBJ databases">
        <title>Stakelama flava sp. nov., a novel endophytic bacterium isolated from branch of Kandelia candel.</title>
        <authorList>
            <person name="Tuo L."/>
        </authorList>
    </citation>
    <scope>NUCLEOTIDE SEQUENCE [LARGE SCALE GENOMIC DNA]</scope>
    <source>
        <strain evidence="2 3">CBK3Z-3</strain>
    </source>
</reference>
<evidence type="ECO:0000256" key="1">
    <source>
        <dbReference type="SAM" id="SignalP"/>
    </source>
</evidence>
<keyword evidence="3" id="KW-1185">Reference proteome</keyword>
<dbReference type="Pfam" id="PF04402">
    <property type="entry name" value="SIMPL"/>
    <property type="match status" value="1"/>
</dbReference>
<evidence type="ECO:0000313" key="3">
    <source>
        <dbReference type="Proteomes" id="UP001197214"/>
    </source>
</evidence>
<evidence type="ECO:0000313" key="2">
    <source>
        <dbReference type="EMBL" id="MBW4330062.1"/>
    </source>
</evidence>
<dbReference type="RefSeq" id="WP_219237179.1">
    <property type="nucleotide sequence ID" value="NZ_JAHWZX010000003.1"/>
</dbReference>
<organism evidence="2 3">
    <name type="scientific">Stakelama flava</name>
    <dbReference type="NCBI Taxonomy" id="2860338"/>
    <lineage>
        <taxon>Bacteria</taxon>
        <taxon>Pseudomonadati</taxon>
        <taxon>Pseudomonadota</taxon>
        <taxon>Alphaproteobacteria</taxon>
        <taxon>Sphingomonadales</taxon>
        <taxon>Sphingomonadaceae</taxon>
        <taxon>Stakelama</taxon>
    </lineage>
</organism>
<dbReference type="Proteomes" id="UP001197214">
    <property type="component" value="Unassembled WGS sequence"/>
</dbReference>
<protein>
    <submittedName>
        <fullName evidence="2">SIMPL domain-containing protein</fullName>
    </submittedName>
</protein>
<dbReference type="PANTHER" id="PTHR34387:SF1">
    <property type="entry name" value="PERIPLASMIC IMMUNOGENIC PROTEIN"/>
    <property type="match status" value="1"/>
</dbReference>
<comment type="caution">
    <text evidence="2">The sequence shown here is derived from an EMBL/GenBank/DDBJ whole genome shotgun (WGS) entry which is preliminary data.</text>
</comment>
<proteinExistence type="predicted"/>